<proteinExistence type="inferred from homology"/>
<sequence length="793" mass="86768">MTGFRTGVASRTVRRRAGRVSPWILVLAVAGGMGLLFLLPAVIMLLLPQEETSAEWGIARAELPDGTILVLEDVTVGTGHMLEVTVPNQRPPMLPWQGLETQQIRTSTMNEQPVIWLSRRDPETARHLDFDWWLYSVAEDSNGGELEDSNAGLNYIYSSGSGSTSGSRPLSMTRSGITGSSDGILIAHSSLPQIRHEGDSLRLKFYNADDELVAELDVPHVTPPAPVWEPDALPITAEAGDLKVTIAGVSGRVDTWTSDKRVVVRPRVDFDLEFERNGEPAPHWYARSTNLADALGNECGSWDCRLSTGEAAWKVSMQLVRRDEATFAEDEIWELPGLPLPGDDQQHLVGQTETIQGLDVTFEGAGGRGTTSFQGLERSGSGMTYSGSVFGKRFRIENTTAHSSVPARTPPGSGVVKTTVESEFPFVMFNRSTRSNIHNVSLAAVDDQGRSVKTHGPTQVGTLWFWFIQPEEGAQSLDLKVVVQKVRQIEFFVAPPEFPRPRHLRPLPNAELARRLSEATARPLMYASRRTHDVEIMRLDPGSGLTNLTNSPASDSGCAWSPDGSRIAFASDRTGSLELYVMNADGSELVQVTDFAGVDRTPTWSPDGKQLCFTRTIEGNNWELFRINADGTDPVNLTNHPAADADPAWSPDGSRIAFTSTRDGRSYWLYVMDADGSNVQKVSETPSGHVYPAWSPDSRQLVFTGQVDGASELFICDSNGSNERQLTKLGGLNSLAAWSPDDWIAFVHRAEGDLHEQGSIWVIRPDGRDAKEIVPFEAYIGSGAGRPAWHPGP</sequence>
<dbReference type="AlphaFoldDB" id="A0A517Z9D1"/>
<accession>A0A517Z9D1</accession>
<dbReference type="InterPro" id="IPR011042">
    <property type="entry name" value="6-blade_b-propeller_TolB-like"/>
</dbReference>
<organism evidence="3 4">
    <name type="scientific">Maioricimonas rarisocia</name>
    <dbReference type="NCBI Taxonomy" id="2528026"/>
    <lineage>
        <taxon>Bacteria</taxon>
        <taxon>Pseudomonadati</taxon>
        <taxon>Planctomycetota</taxon>
        <taxon>Planctomycetia</taxon>
        <taxon>Planctomycetales</taxon>
        <taxon>Planctomycetaceae</taxon>
        <taxon>Maioricimonas</taxon>
    </lineage>
</organism>
<dbReference type="InterPro" id="IPR011659">
    <property type="entry name" value="WD40"/>
</dbReference>
<comment type="similarity">
    <text evidence="1">Belongs to the TolB family.</text>
</comment>
<protein>
    <submittedName>
        <fullName evidence="3">Translocation protein TolB</fullName>
    </submittedName>
</protein>
<keyword evidence="2" id="KW-0812">Transmembrane</keyword>
<evidence type="ECO:0000256" key="1">
    <source>
        <dbReference type="ARBA" id="ARBA00009820"/>
    </source>
</evidence>
<dbReference type="Gene3D" id="2.120.10.30">
    <property type="entry name" value="TolB, C-terminal domain"/>
    <property type="match status" value="2"/>
</dbReference>
<reference evidence="3 4" key="1">
    <citation type="submission" date="2019-02" db="EMBL/GenBank/DDBJ databases">
        <title>Deep-cultivation of Planctomycetes and their phenomic and genomic characterization uncovers novel biology.</title>
        <authorList>
            <person name="Wiegand S."/>
            <person name="Jogler M."/>
            <person name="Boedeker C."/>
            <person name="Pinto D."/>
            <person name="Vollmers J."/>
            <person name="Rivas-Marin E."/>
            <person name="Kohn T."/>
            <person name="Peeters S.H."/>
            <person name="Heuer A."/>
            <person name="Rast P."/>
            <person name="Oberbeckmann S."/>
            <person name="Bunk B."/>
            <person name="Jeske O."/>
            <person name="Meyerdierks A."/>
            <person name="Storesund J.E."/>
            <person name="Kallscheuer N."/>
            <person name="Luecker S."/>
            <person name="Lage O.M."/>
            <person name="Pohl T."/>
            <person name="Merkel B.J."/>
            <person name="Hornburger P."/>
            <person name="Mueller R.-W."/>
            <person name="Bruemmer F."/>
            <person name="Labrenz M."/>
            <person name="Spormann A.M."/>
            <person name="Op den Camp H."/>
            <person name="Overmann J."/>
            <person name="Amann R."/>
            <person name="Jetten M.S.M."/>
            <person name="Mascher T."/>
            <person name="Medema M.H."/>
            <person name="Devos D.P."/>
            <person name="Kaster A.-K."/>
            <person name="Ovreas L."/>
            <person name="Rohde M."/>
            <person name="Galperin M.Y."/>
            <person name="Jogler C."/>
        </authorList>
    </citation>
    <scope>NUCLEOTIDE SEQUENCE [LARGE SCALE GENOMIC DNA]</scope>
    <source>
        <strain evidence="3 4">Mal4</strain>
    </source>
</reference>
<evidence type="ECO:0000313" key="4">
    <source>
        <dbReference type="Proteomes" id="UP000320496"/>
    </source>
</evidence>
<dbReference type="Pfam" id="PF07676">
    <property type="entry name" value="PD40"/>
    <property type="match status" value="4"/>
</dbReference>
<keyword evidence="4" id="KW-1185">Reference proteome</keyword>
<dbReference type="EMBL" id="CP036275">
    <property type="protein sequence ID" value="QDU39088.1"/>
    <property type="molecule type" value="Genomic_DNA"/>
</dbReference>
<dbReference type="RefSeq" id="WP_145370306.1">
    <property type="nucleotide sequence ID" value="NZ_CP036275.1"/>
</dbReference>
<feature type="transmembrane region" description="Helical" evidence="2">
    <location>
        <begin position="20"/>
        <end position="47"/>
    </location>
</feature>
<gene>
    <name evidence="3" type="ORF">Mal4_34230</name>
</gene>
<dbReference type="OrthoDB" id="269409at2"/>
<dbReference type="SUPFAM" id="SSF69304">
    <property type="entry name" value="Tricorn protease N-terminal domain"/>
    <property type="match status" value="1"/>
</dbReference>
<keyword evidence="2" id="KW-0472">Membrane</keyword>
<evidence type="ECO:0000313" key="3">
    <source>
        <dbReference type="EMBL" id="QDU39088.1"/>
    </source>
</evidence>
<dbReference type="PANTHER" id="PTHR36842">
    <property type="entry name" value="PROTEIN TOLB HOMOLOG"/>
    <property type="match status" value="1"/>
</dbReference>
<keyword evidence="2" id="KW-1133">Transmembrane helix</keyword>
<dbReference type="KEGG" id="mri:Mal4_34230"/>
<evidence type="ECO:0000256" key="2">
    <source>
        <dbReference type="SAM" id="Phobius"/>
    </source>
</evidence>
<dbReference type="Proteomes" id="UP000320496">
    <property type="component" value="Chromosome"/>
</dbReference>
<name>A0A517Z9D1_9PLAN</name>
<dbReference type="PANTHER" id="PTHR36842:SF1">
    <property type="entry name" value="PROTEIN TOLB"/>
    <property type="match status" value="1"/>
</dbReference>